<dbReference type="GO" id="GO:0004521">
    <property type="term" value="F:RNA endonuclease activity"/>
    <property type="evidence" value="ECO:0007669"/>
    <property type="project" value="UniProtKB-UniRule"/>
</dbReference>
<dbReference type="InterPro" id="IPR037227">
    <property type="entry name" value="EndoU-like"/>
</dbReference>
<evidence type="ECO:0000256" key="8">
    <source>
        <dbReference type="ARBA" id="ARBA00022884"/>
    </source>
</evidence>
<protein>
    <submittedName>
        <fullName evidence="13">Endoribonuclease-like protein</fullName>
    </submittedName>
</protein>
<evidence type="ECO:0000256" key="1">
    <source>
        <dbReference type="ARBA" id="ARBA00001936"/>
    </source>
</evidence>
<evidence type="ECO:0000256" key="7">
    <source>
        <dbReference type="ARBA" id="ARBA00022801"/>
    </source>
</evidence>
<proteinExistence type="inferred from homology"/>
<evidence type="ECO:0000313" key="14">
    <source>
        <dbReference type="Proteomes" id="UP000820818"/>
    </source>
</evidence>
<dbReference type="GO" id="GO:0016829">
    <property type="term" value="F:lyase activity"/>
    <property type="evidence" value="ECO:0007669"/>
    <property type="project" value="UniProtKB-KW"/>
</dbReference>
<keyword evidence="10" id="KW-0456">Lyase</keyword>
<evidence type="ECO:0000256" key="6">
    <source>
        <dbReference type="ARBA" id="ARBA00022759"/>
    </source>
</evidence>
<keyword evidence="9 11" id="KW-0464">Manganese</keyword>
<evidence type="ECO:0000256" key="9">
    <source>
        <dbReference type="ARBA" id="ARBA00023211"/>
    </source>
</evidence>
<dbReference type="GO" id="GO:0016787">
    <property type="term" value="F:hydrolase activity"/>
    <property type="evidence" value="ECO:0007669"/>
    <property type="project" value="UniProtKB-KW"/>
</dbReference>
<name>A0AAD5LL19_9CRUS</name>
<comment type="caution">
    <text evidence="13">The sequence shown here is derived from an EMBL/GenBank/DDBJ whole genome shotgun (WGS) entry which is preliminary data.</text>
</comment>
<evidence type="ECO:0000259" key="12">
    <source>
        <dbReference type="PROSITE" id="PS51959"/>
    </source>
</evidence>
<dbReference type="GO" id="GO:0046872">
    <property type="term" value="F:metal ion binding"/>
    <property type="evidence" value="ECO:0007669"/>
    <property type="project" value="UniProtKB-UniRule"/>
</dbReference>
<evidence type="ECO:0000313" key="13">
    <source>
        <dbReference type="EMBL" id="KAI9564670.1"/>
    </source>
</evidence>
<gene>
    <name evidence="13" type="ORF">GHT06_008411</name>
</gene>
<evidence type="ECO:0000256" key="5">
    <source>
        <dbReference type="ARBA" id="ARBA00022723"/>
    </source>
</evidence>
<dbReference type="PROSITE" id="PS51959">
    <property type="entry name" value="ENDOU"/>
    <property type="match status" value="1"/>
</dbReference>
<sequence length="315" mass="34335">MLVPLESTSFSKPVTTQLLTKMKLFAIVSVLVLAIGASNAKSLRATPITDDELLTLSRDLHTNDVNGATLTLDLQGQTTAGSLVDNAPGRLIVSDPIPDFAKPTFAAAQALLNNYQKNVTIQDTFTPEQLAEEVAFIDAVMETGVMQQLHAFLVSKGEASADVAQFKQYLSTIWFGRWSEYVPGVVASSGWEHTNVFERLENNVVVGFHSWIYLFNEEEDGDLNYLGYINAVETGKTTVLSMPVDLYGSTKASSEFNMGASPELELAIGTLCFVARPDVPCFVQGSNGVQFTWDTHTITYNGVKYVESSHPTFAA</sequence>
<keyword evidence="5 11" id="KW-0479">Metal-binding</keyword>
<comment type="similarity">
    <text evidence="2 11">Belongs to the ENDOU family.</text>
</comment>
<evidence type="ECO:0000256" key="10">
    <source>
        <dbReference type="ARBA" id="ARBA00023239"/>
    </source>
</evidence>
<dbReference type="PANTHER" id="PTHR12439:SF42">
    <property type="entry name" value="ENDORIBONUCLEASE-RELATED"/>
    <property type="match status" value="1"/>
</dbReference>
<comment type="cofactor">
    <cofactor evidence="1 11">
        <name>Mn(2+)</name>
        <dbReference type="ChEBI" id="CHEBI:29035"/>
    </cofactor>
</comment>
<accession>A0AAD5LL19</accession>
<keyword evidence="14" id="KW-1185">Reference proteome</keyword>
<evidence type="ECO:0000256" key="2">
    <source>
        <dbReference type="ARBA" id="ARBA00010168"/>
    </source>
</evidence>
<evidence type="ECO:0000256" key="4">
    <source>
        <dbReference type="ARBA" id="ARBA00022722"/>
    </source>
</evidence>
<evidence type="ECO:0000256" key="3">
    <source>
        <dbReference type="ARBA" id="ARBA00011245"/>
    </source>
</evidence>
<dbReference type="EMBL" id="WJBH02000001">
    <property type="protein sequence ID" value="KAI9564670.1"/>
    <property type="molecule type" value="Genomic_DNA"/>
</dbReference>
<keyword evidence="7 11" id="KW-0378">Hydrolase</keyword>
<dbReference type="CDD" id="cd21159">
    <property type="entry name" value="XendoU"/>
    <property type="match status" value="1"/>
</dbReference>
<dbReference type="Pfam" id="PF09412">
    <property type="entry name" value="XendoU"/>
    <property type="match status" value="1"/>
</dbReference>
<keyword evidence="4 11" id="KW-0540">Nuclease</keyword>
<organism evidence="13 14">
    <name type="scientific">Daphnia sinensis</name>
    <dbReference type="NCBI Taxonomy" id="1820382"/>
    <lineage>
        <taxon>Eukaryota</taxon>
        <taxon>Metazoa</taxon>
        <taxon>Ecdysozoa</taxon>
        <taxon>Arthropoda</taxon>
        <taxon>Crustacea</taxon>
        <taxon>Branchiopoda</taxon>
        <taxon>Diplostraca</taxon>
        <taxon>Cladocera</taxon>
        <taxon>Anomopoda</taxon>
        <taxon>Daphniidae</taxon>
        <taxon>Daphnia</taxon>
        <taxon>Daphnia similis group</taxon>
    </lineage>
</organism>
<evidence type="ECO:0000256" key="11">
    <source>
        <dbReference type="RuleBase" id="RU367085"/>
    </source>
</evidence>
<dbReference type="SUPFAM" id="SSF142877">
    <property type="entry name" value="EndoU-like"/>
    <property type="match status" value="1"/>
</dbReference>
<dbReference type="Proteomes" id="UP000820818">
    <property type="component" value="Linkage Group LG1"/>
</dbReference>
<keyword evidence="8 11" id="KW-0694">RNA-binding</keyword>
<comment type="subunit">
    <text evidence="3 11">Monomer.</text>
</comment>
<dbReference type="GO" id="GO:0003723">
    <property type="term" value="F:RNA binding"/>
    <property type="evidence" value="ECO:0007669"/>
    <property type="project" value="UniProtKB-UniRule"/>
</dbReference>
<keyword evidence="6 11" id="KW-0255">Endonuclease</keyword>
<feature type="domain" description="EndoU" evidence="12">
    <location>
        <begin position="49"/>
        <end position="315"/>
    </location>
</feature>
<dbReference type="AlphaFoldDB" id="A0AAD5LL19"/>
<reference evidence="13 14" key="1">
    <citation type="submission" date="2022-05" db="EMBL/GenBank/DDBJ databases">
        <title>A multi-omics perspective on studying reproductive biology in Daphnia sinensis.</title>
        <authorList>
            <person name="Jia J."/>
        </authorList>
    </citation>
    <scope>NUCLEOTIDE SEQUENCE [LARGE SCALE GENOMIC DNA]</scope>
    <source>
        <strain evidence="13 14">WSL</strain>
    </source>
</reference>
<dbReference type="PANTHER" id="PTHR12439">
    <property type="entry name" value="PLACENTAL PROTEIN 11-RELATED"/>
    <property type="match status" value="1"/>
</dbReference>
<dbReference type="InterPro" id="IPR018998">
    <property type="entry name" value="EndoU_C"/>
</dbReference>
<dbReference type="InterPro" id="IPR039787">
    <property type="entry name" value="ENDOU"/>
</dbReference>